<evidence type="ECO:0008006" key="4">
    <source>
        <dbReference type="Google" id="ProtNLM"/>
    </source>
</evidence>
<protein>
    <recommendedName>
        <fullName evidence="4">Lipoprotein</fullName>
    </recommendedName>
</protein>
<feature type="signal peptide" evidence="1">
    <location>
        <begin position="1"/>
        <end position="26"/>
    </location>
</feature>
<evidence type="ECO:0000256" key="1">
    <source>
        <dbReference type="SAM" id="SignalP"/>
    </source>
</evidence>
<dbReference type="Proteomes" id="UP000662747">
    <property type="component" value="Chromosome"/>
</dbReference>
<accession>A0ABX7PDE7</accession>
<gene>
    <name evidence="2" type="ORF">JY651_44025</name>
</gene>
<feature type="chain" id="PRO_5047388179" description="Lipoprotein" evidence="1">
    <location>
        <begin position="27"/>
        <end position="121"/>
    </location>
</feature>
<organism evidence="2 3">
    <name type="scientific">Pyxidicoccus parkwayensis</name>
    <dbReference type="NCBI Taxonomy" id="2813578"/>
    <lineage>
        <taxon>Bacteria</taxon>
        <taxon>Pseudomonadati</taxon>
        <taxon>Myxococcota</taxon>
        <taxon>Myxococcia</taxon>
        <taxon>Myxococcales</taxon>
        <taxon>Cystobacterineae</taxon>
        <taxon>Myxococcaceae</taxon>
        <taxon>Pyxidicoccus</taxon>
    </lineage>
</organism>
<reference evidence="2 3" key="1">
    <citation type="submission" date="2021-02" db="EMBL/GenBank/DDBJ databases">
        <title>De Novo genome assembly of isolated myxobacteria.</title>
        <authorList>
            <person name="Stevens D.C."/>
        </authorList>
    </citation>
    <scope>NUCLEOTIDE SEQUENCE [LARGE SCALE GENOMIC DNA]</scope>
    <source>
        <strain evidence="3">SCPEA02</strain>
    </source>
</reference>
<proteinExistence type="predicted"/>
<evidence type="ECO:0000313" key="2">
    <source>
        <dbReference type="EMBL" id="QSQ28519.1"/>
    </source>
</evidence>
<evidence type="ECO:0000313" key="3">
    <source>
        <dbReference type="Proteomes" id="UP000662747"/>
    </source>
</evidence>
<keyword evidence="3" id="KW-1185">Reference proteome</keyword>
<dbReference type="EMBL" id="CP071090">
    <property type="protein sequence ID" value="QSQ28519.1"/>
    <property type="molecule type" value="Genomic_DNA"/>
</dbReference>
<sequence>MRVGLGACWLVLAALGCSSASSRTQAAEETVRRFFAALPSEDCAVLAPLLATGGSARSCEETVRELNEHGISLVAISGSTVDGRDAEAVIVRTRVASGGSERKEPWLLRVERQAGAWRVRF</sequence>
<dbReference type="PROSITE" id="PS51257">
    <property type="entry name" value="PROKAR_LIPOPROTEIN"/>
    <property type="match status" value="1"/>
</dbReference>
<name>A0ABX7PDE7_9BACT</name>
<keyword evidence="1" id="KW-0732">Signal</keyword>